<gene>
    <name evidence="4" type="ORF">M0651_17320</name>
</gene>
<proteinExistence type="predicted"/>
<organism evidence="4 5">
    <name type="scientific">Paenibacillus mellifer</name>
    <dbReference type="NCBI Taxonomy" id="2937794"/>
    <lineage>
        <taxon>Bacteria</taxon>
        <taxon>Bacillati</taxon>
        <taxon>Bacillota</taxon>
        <taxon>Bacilli</taxon>
        <taxon>Bacillales</taxon>
        <taxon>Paenibacillaceae</taxon>
        <taxon>Paenibacillus</taxon>
    </lineage>
</organism>
<dbReference type="RefSeq" id="WP_248552984.1">
    <property type="nucleotide sequence ID" value="NZ_JALPRK010000018.1"/>
</dbReference>
<protein>
    <submittedName>
        <fullName evidence="4">GNAT family N-acetyltransferase</fullName>
    </submittedName>
</protein>
<accession>A0A9X1Y0Z1</accession>
<dbReference type="PANTHER" id="PTHR43877">
    <property type="entry name" value="AMINOALKYLPHOSPHONATE N-ACETYLTRANSFERASE-RELATED-RELATED"/>
    <property type="match status" value="1"/>
</dbReference>
<evidence type="ECO:0000256" key="2">
    <source>
        <dbReference type="ARBA" id="ARBA00023315"/>
    </source>
</evidence>
<name>A0A9X1Y0Z1_9BACL</name>
<feature type="domain" description="N-acetyltransferase" evidence="3">
    <location>
        <begin position="153"/>
        <end position="291"/>
    </location>
</feature>
<keyword evidence="1" id="KW-0808">Transferase</keyword>
<dbReference type="PANTHER" id="PTHR43877:SF2">
    <property type="entry name" value="AMINOALKYLPHOSPHONATE N-ACETYLTRANSFERASE-RELATED"/>
    <property type="match status" value="1"/>
</dbReference>
<dbReference type="Pfam" id="PF00583">
    <property type="entry name" value="Acetyltransf_1"/>
    <property type="match status" value="2"/>
</dbReference>
<dbReference type="Proteomes" id="UP001139534">
    <property type="component" value="Unassembled WGS sequence"/>
</dbReference>
<evidence type="ECO:0000313" key="5">
    <source>
        <dbReference type="Proteomes" id="UP001139534"/>
    </source>
</evidence>
<dbReference type="AlphaFoldDB" id="A0A9X1Y0Z1"/>
<keyword evidence="2" id="KW-0012">Acyltransferase</keyword>
<evidence type="ECO:0000313" key="4">
    <source>
        <dbReference type="EMBL" id="MCK8488934.1"/>
    </source>
</evidence>
<comment type="caution">
    <text evidence="4">The sequence shown here is derived from an EMBL/GenBank/DDBJ whole genome shotgun (WGS) entry which is preliminary data.</text>
</comment>
<dbReference type="EMBL" id="JALPRK010000018">
    <property type="protein sequence ID" value="MCK8488934.1"/>
    <property type="molecule type" value="Genomic_DNA"/>
</dbReference>
<feature type="domain" description="N-acetyltransferase" evidence="3">
    <location>
        <begin position="7"/>
        <end position="149"/>
    </location>
</feature>
<dbReference type="PROSITE" id="PS51186">
    <property type="entry name" value="GNAT"/>
    <property type="match status" value="2"/>
</dbReference>
<dbReference type="SUPFAM" id="SSF55729">
    <property type="entry name" value="Acyl-CoA N-acyltransferases (Nat)"/>
    <property type="match status" value="2"/>
</dbReference>
<evidence type="ECO:0000259" key="3">
    <source>
        <dbReference type="PROSITE" id="PS51186"/>
    </source>
</evidence>
<sequence>MSSQFVVKLSEVSPESLEPIRRLEQICRQADGSKLNIGLDNLSKESGDHAYLYQVEGSLRGYLGWYTADGAEANLIAMVHPEWRRQGVFRRLVKIASTEMDEQGIQTYRFKVPVDSEPGLRCVEHMGAQYDSTQFAMELAALTEGLASDAFATTLRPEALEDFGFMVRCLSQAFGDTEEWTLQYLGHTREPSRHNYIGCCGEERIGLIRVNLLGNETAVIHDFCVLPSHQGRGYGREMLAQTVRLLLAQGRSRIRLSVAADNRSALELYRKTGFAMVSESSYYVCKRKEFPS</sequence>
<keyword evidence="5" id="KW-1185">Reference proteome</keyword>
<dbReference type="CDD" id="cd04301">
    <property type="entry name" value="NAT_SF"/>
    <property type="match status" value="2"/>
</dbReference>
<dbReference type="InterPro" id="IPR016181">
    <property type="entry name" value="Acyl_CoA_acyltransferase"/>
</dbReference>
<reference evidence="4" key="1">
    <citation type="submission" date="2022-04" db="EMBL/GenBank/DDBJ databases">
        <authorList>
            <person name="Seo M.-J."/>
        </authorList>
    </citation>
    <scope>NUCLEOTIDE SEQUENCE</scope>
    <source>
        <strain evidence="4">MBLB2552</strain>
    </source>
</reference>
<dbReference type="InterPro" id="IPR050832">
    <property type="entry name" value="Bact_Acetyltransf"/>
</dbReference>
<evidence type="ECO:0000256" key="1">
    <source>
        <dbReference type="ARBA" id="ARBA00022679"/>
    </source>
</evidence>
<dbReference type="Gene3D" id="3.40.630.30">
    <property type="match status" value="1"/>
</dbReference>
<dbReference type="InterPro" id="IPR000182">
    <property type="entry name" value="GNAT_dom"/>
</dbReference>
<dbReference type="GO" id="GO:0016747">
    <property type="term" value="F:acyltransferase activity, transferring groups other than amino-acyl groups"/>
    <property type="evidence" value="ECO:0007669"/>
    <property type="project" value="InterPro"/>
</dbReference>